<dbReference type="CDD" id="cd07043">
    <property type="entry name" value="STAS_anti-anti-sigma_factors"/>
    <property type="match status" value="1"/>
</dbReference>
<evidence type="ECO:0000313" key="5">
    <source>
        <dbReference type="Proteomes" id="UP000053398"/>
    </source>
</evidence>
<dbReference type="Gene3D" id="3.30.750.24">
    <property type="entry name" value="STAS domain"/>
    <property type="match status" value="1"/>
</dbReference>
<feature type="domain" description="STAS" evidence="3">
    <location>
        <begin position="28"/>
        <end position="123"/>
    </location>
</feature>
<name>A0A124HN26_STRCK</name>
<keyword evidence="5" id="KW-1185">Reference proteome</keyword>
<dbReference type="InterPro" id="IPR003658">
    <property type="entry name" value="Anti-sigma_ant"/>
</dbReference>
<protein>
    <recommendedName>
        <fullName evidence="2">Anti-sigma factor antagonist</fullName>
    </recommendedName>
</protein>
<gene>
    <name evidence="4" type="ORF">AQJ11_14075</name>
</gene>
<reference evidence="4 5" key="1">
    <citation type="submission" date="2015-10" db="EMBL/GenBank/DDBJ databases">
        <title>Draft genome sequence of Streptomyces corchorusii DSM 40340, type strain for the species Streptomyces corchorusii.</title>
        <authorList>
            <person name="Ruckert C."/>
            <person name="Winkler A."/>
            <person name="Kalinowski J."/>
            <person name="Kampfer P."/>
            <person name="Glaeser S."/>
        </authorList>
    </citation>
    <scope>NUCLEOTIDE SEQUENCE [LARGE SCALE GENOMIC DNA]</scope>
    <source>
        <strain evidence="4 5">DSM 40340</strain>
    </source>
</reference>
<dbReference type="InterPro" id="IPR036513">
    <property type="entry name" value="STAS_dom_sf"/>
</dbReference>
<evidence type="ECO:0000256" key="2">
    <source>
        <dbReference type="RuleBase" id="RU003749"/>
    </source>
</evidence>
<dbReference type="InterPro" id="IPR002645">
    <property type="entry name" value="STAS_dom"/>
</dbReference>
<dbReference type="SUPFAM" id="SSF52091">
    <property type="entry name" value="SpoIIaa-like"/>
    <property type="match status" value="1"/>
</dbReference>
<sequence length="123" mass="13250">MTTDRPASHDRHHTLQVHVRRLGTDRHLVTVVGDLDLHTASHLADALQPLVLTGGHSVLVDLSGVAFLDSTGLTCLIAVYRTARSTGARLALIAPSERVRRMLALTGTDQVLHSYATVDSVPD</sequence>
<accession>A0A124HN26</accession>
<dbReference type="NCBIfam" id="TIGR00377">
    <property type="entry name" value="ant_ant_sig"/>
    <property type="match status" value="1"/>
</dbReference>
<evidence type="ECO:0000259" key="3">
    <source>
        <dbReference type="PROSITE" id="PS50801"/>
    </source>
</evidence>
<evidence type="ECO:0000313" key="4">
    <source>
        <dbReference type="EMBL" id="KUN27747.1"/>
    </source>
</evidence>
<dbReference type="PROSITE" id="PS50801">
    <property type="entry name" value="STAS"/>
    <property type="match status" value="1"/>
</dbReference>
<comment type="caution">
    <text evidence="4">The sequence shown here is derived from an EMBL/GenBank/DDBJ whole genome shotgun (WGS) entry which is preliminary data.</text>
</comment>
<organism evidence="4 5">
    <name type="scientific">Streptomyces corchorusii</name>
    <name type="common">Streptomyces chibaensis</name>
    <dbReference type="NCBI Taxonomy" id="1903"/>
    <lineage>
        <taxon>Bacteria</taxon>
        <taxon>Bacillati</taxon>
        <taxon>Actinomycetota</taxon>
        <taxon>Actinomycetes</taxon>
        <taxon>Kitasatosporales</taxon>
        <taxon>Streptomycetaceae</taxon>
        <taxon>Streptomyces</taxon>
    </lineage>
</organism>
<dbReference type="RefSeq" id="WP_059263264.1">
    <property type="nucleotide sequence ID" value="NZ_KQ948355.1"/>
</dbReference>
<comment type="similarity">
    <text evidence="1 2">Belongs to the anti-sigma-factor antagonist family.</text>
</comment>
<dbReference type="EMBL" id="LMWP01000016">
    <property type="protein sequence ID" value="KUN27747.1"/>
    <property type="molecule type" value="Genomic_DNA"/>
</dbReference>
<dbReference type="Pfam" id="PF01740">
    <property type="entry name" value="STAS"/>
    <property type="match status" value="1"/>
</dbReference>
<dbReference type="PANTHER" id="PTHR33495">
    <property type="entry name" value="ANTI-SIGMA FACTOR ANTAGONIST TM_1081-RELATED-RELATED"/>
    <property type="match status" value="1"/>
</dbReference>
<dbReference type="GO" id="GO:0043856">
    <property type="term" value="F:anti-sigma factor antagonist activity"/>
    <property type="evidence" value="ECO:0007669"/>
    <property type="project" value="InterPro"/>
</dbReference>
<dbReference type="PANTHER" id="PTHR33495:SF2">
    <property type="entry name" value="ANTI-SIGMA FACTOR ANTAGONIST TM_1081-RELATED"/>
    <property type="match status" value="1"/>
</dbReference>
<evidence type="ECO:0000256" key="1">
    <source>
        <dbReference type="ARBA" id="ARBA00009013"/>
    </source>
</evidence>
<dbReference type="Proteomes" id="UP000053398">
    <property type="component" value="Unassembled WGS sequence"/>
</dbReference>
<proteinExistence type="inferred from homology"/>
<dbReference type="AlphaFoldDB" id="A0A124HN26"/>